<dbReference type="PROSITE" id="PS00175">
    <property type="entry name" value="PG_MUTASE"/>
    <property type="match status" value="1"/>
</dbReference>
<dbReference type="InterPro" id="IPR013078">
    <property type="entry name" value="His_Pase_superF_clade-1"/>
</dbReference>
<protein>
    <submittedName>
        <fullName evidence="2">Histidine phosphatase superfamily</fullName>
    </submittedName>
</protein>
<dbReference type="Pfam" id="PF00300">
    <property type="entry name" value="His_Phos_1"/>
    <property type="match status" value="1"/>
</dbReference>
<feature type="region of interest" description="Disordered" evidence="1">
    <location>
        <begin position="1"/>
        <end position="54"/>
    </location>
</feature>
<feature type="compositionally biased region" description="Low complexity" evidence="1">
    <location>
        <begin position="21"/>
        <end position="36"/>
    </location>
</feature>
<dbReference type="SUPFAM" id="SSF53254">
    <property type="entry name" value="Phosphoglycerate mutase-like"/>
    <property type="match status" value="1"/>
</dbReference>
<evidence type="ECO:0000256" key="1">
    <source>
        <dbReference type="SAM" id="MobiDB-lite"/>
    </source>
</evidence>
<feature type="region of interest" description="Disordered" evidence="1">
    <location>
        <begin position="516"/>
        <end position="549"/>
    </location>
</feature>
<dbReference type="Proteomes" id="UP000815325">
    <property type="component" value="Unassembled WGS sequence"/>
</dbReference>
<name>A0ABQ7H3N3_DUNSA</name>
<organism evidence="2 3">
    <name type="scientific">Dunaliella salina</name>
    <name type="common">Green alga</name>
    <name type="synonym">Protococcus salinus</name>
    <dbReference type="NCBI Taxonomy" id="3046"/>
    <lineage>
        <taxon>Eukaryota</taxon>
        <taxon>Viridiplantae</taxon>
        <taxon>Chlorophyta</taxon>
        <taxon>core chlorophytes</taxon>
        <taxon>Chlorophyceae</taxon>
        <taxon>CS clade</taxon>
        <taxon>Chlamydomonadales</taxon>
        <taxon>Dunaliellaceae</taxon>
        <taxon>Dunaliella</taxon>
    </lineage>
</organism>
<dbReference type="CDD" id="cd07067">
    <property type="entry name" value="HP_PGM_like"/>
    <property type="match status" value="1"/>
</dbReference>
<keyword evidence="3" id="KW-1185">Reference proteome</keyword>
<dbReference type="InterPro" id="IPR052765">
    <property type="entry name" value="PGM-Related"/>
</dbReference>
<comment type="caution">
    <text evidence="2">The sequence shown here is derived from an EMBL/GenBank/DDBJ whole genome shotgun (WGS) entry which is preliminary data.</text>
</comment>
<gene>
    <name evidence="2" type="ORF">DUNSADRAFT_12649</name>
</gene>
<evidence type="ECO:0000313" key="2">
    <source>
        <dbReference type="EMBL" id="KAF5841484.1"/>
    </source>
</evidence>
<feature type="compositionally biased region" description="Polar residues" evidence="1">
    <location>
        <begin position="534"/>
        <end position="549"/>
    </location>
</feature>
<proteinExistence type="predicted"/>
<dbReference type="PANTHER" id="PTHR46192">
    <property type="entry name" value="BROAD-RANGE ACID PHOSPHATASE DET1"/>
    <property type="match status" value="1"/>
</dbReference>
<sequence length="549" mass="62302">MLRGFHCSQDYHGRSGRSSRQRPAAAAPLLRPSSLSFNQTGKEGRLNPSASLLDPSHHNGGYSILSTGWAGPQVVPGDELAVLRSELQALRDQVLHLQQQQELGNRLLAQEMKRKLTKEDYDCLPHRIILLRHGESHGNVEKKTYCTQPDHSVGLTAKGRQQAIATGQYLRRMLEAAQSGRDINLFFMTSPYCRTLETTDAVMDAFENDQVVGLRQAVQLREQDFGNFQDPQRISQDLCDRNKFGRFWFRFPNGESGADVYDRLTIFEDHLTRDMFMGRFADTNLVLVTHGLTLRIFLMRWFHWSVDEFLQVYNPANCDPVVVEKLPWETVVEIQNQKYAHAKHVYYITSSSMAKLRGCQVDMCSYMPRHSGRIKDKWKAQRKRTGPPTATSSSMPNPAYSDVPGQAQYPPFSDALHPQVPSPSGRKSPQPPVSPSQQHYSLSRPPTPYSNGVVPQYVHQHHLSSEDNEIALGHYQQHLQHLGDSNILPRHGFKNKEMAQRQLHDSVLLEQQQRRLCDAGLQPQPQPPQPPQQHLQGEAQNAYNAATVQ</sequence>
<evidence type="ECO:0000313" key="3">
    <source>
        <dbReference type="Proteomes" id="UP000815325"/>
    </source>
</evidence>
<dbReference type="SMART" id="SM00855">
    <property type="entry name" value="PGAM"/>
    <property type="match status" value="1"/>
</dbReference>
<dbReference type="InterPro" id="IPR001345">
    <property type="entry name" value="PG/BPGM_mutase_AS"/>
</dbReference>
<dbReference type="Gene3D" id="3.40.50.1240">
    <property type="entry name" value="Phosphoglycerate mutase-like"/>
    <property type="match status" value="1"/>
</dbReference>
<accession>A0ABQ7H3N3</accession>
<dbReference type="EMBL" id="MU069484">
    <property type="protein sequence ID" value="KAF5841484.1"/>
    <property type="molecule type" value="Genomic_DNA"/>
</dbReference>
<dbReference type="InterPro" id="IPR029033">
    <property type="entry name" value="His_PPase_superfam"/>
</dbReference>
<reference evidence="2" key="1">
    <citation type="submission" date="2017-08" db="EMBL/GenBank/DDBJ databases">
        <authorList>
            <person name="Polle J.E."/>
            <person name="Barry K."/>
            <person name="Cushman J."/>
            <person name="Schmutz J."/>
            <person name="Tran D."/>
            <person name="Hathwaick L.T."/>
            <person name="Yim W.C."/>
            <person name="Jenkins J."/>
            <person name="Mckie-Krisberg Z.M."/>
            <person name="Prochnik S."/>
            <person name="Lindquist E."/>
            <person name="Dockter R.B."/>
            <person name="Adam C."/>
            <person name="Molina H."/>
            <person name="Bunkerborg J."/>
            <person name="Jin E."/>
            <person name="Buchheim M."/>
            <person name="Magnuson J."/>
        </authorList>
    </citation>
    <scope>NUCLEOTIDE SEQUENCE</scope>
    <source>
        <strain evidence="2">CCAP 19/18</strain>
    </source>
</reference>
<feature type="region of interest" description="Disordered" evidence="1">
    <location>
        <begin position="374"/>
        <end position="454"/>
    </location>
</feature>